<dbReference type="EnsemblMetazoa" id="XM_021059390.2">
    <property type="protein sequence ID" value="XP_020915049.1"/>
    <property type="gene ID" value="LOC110252567"/>
</dbReference>
<proteinExistence type="predicted"/>
<dbReference type="AlphaFoldDB" id="A0A913Y5D4"/>
<keyword evidence="2" id="KW-1185">Reference proteome</keyword>
<evidence type="ECO:0000313" key="1">
    <source>
        <dbReference type="EnsemblMetazoa" id="XP_020915049.1"/>
    </source>
</evidence>
<evidence type="ECO:0000313" key="2">
    <source>
        <dbReference type="Proteomes" id="UP000887567"/>
    </source>
</evidence>
<dbReference type="OrthoDB" id="5984038at2759"/>
<dbReference type="RefSeq" id="XP_020915049.1">
    <property type="nucleotide sequence ID" value="XM_021059390.2"/>
</dbReference>
<organism evidence="1 2">
    <name type="scientific">Exaiptasia diaphana</name>
    <name type="common">Tropical sea anemone</name>
    <name type="synonym">Aiptasia pulchella</name>
    <dbReference type="NCBI Taxonomy" id="2652724"/>
    <lineage>
        <taxon>Eukaryota</taxon>
        <taxon>Metazoa</taxon>
        <taxon>Cnidaria</taxon>
        <taxon>Anthozoa</taxon>
        <taxon>Hexacorallia</taxon>
        <taxon>Actiniaria</taxon>
        <taxon>Aiptasiidae</taxon>
        <taxon>Exaiptasia</taxon>
    </lineage>
</organism>
<dbReference type="GeneID" id="110252567"/>
<dbReference type="KEGG" id="epa:110252567"/>
<reference evidence="1" key="1">
    <citation type="submission" date="2022-11" db="UniProtKB">
        <authorList>
            <consortium name="EnsemblMetazoa"/>
        </authorList>
    </citation>
    <scope>IDENTIFICATION</scope>
</reference>
<dbReference type="Proteomes" id="UP000887567">
    <property type="component" value="Unplaced"/>
</dbReference>
<sequence>MAAVVGRFVKFSLRTSPSLPRLSRCFGSIVKYQGERIESRGAVVSCQSCLRRWQSTEGVTYDERTKIRTWLDKAKNANWLSRWINDVDEIEDTMMSEEEIEEREKLIQKMTEMYFDNPSKKWDASFFEEIFNTLMKYNDRVGSEIFLEMMREMQVDVNQQLIERVETFVKKSKDASWFED</sequence>
<name>A0A913Y5D4_EXADI</name>
<accession>A0A913Y5D4</accession>
<protein>
    <submittedName>
        <fullName evidence="1">Uncharacterized protein</fullName>
    </submittedName>
</protein>